<dbReference type="RefSeq" id="YP_009800845.1">
    <property type="nucleotide sequence ID" value="NC_047960.1"/>
</dbReference>
<evidence type="ECO:0000313" key="1">
    <source>
        <dbReference type="EMBL" id="AWD92209.1"/>
    </source>
</evidence>
<keyword evidence="2" id="KW-1185">Reference proteome</keyword>
<dbReference type="Proteomes" id="UP000247217">
    <property type="component" value="Segment"/>
</dbReference>
<dbReference type="EMBL" id="MH051918">
    <property type="protein sequence ID" value="AWD92209.1"/>
    <property type="molecule type" value="Genomic_DNA"/>
</dbReference>
<evidence type="ECO:0000313" key="2">
    <source>
        <dbReference type="Proteomes" id="UP000247217"/>
    </source>
</evidence>
<dbReference type="KEGG" id="vg:54991350"/>
<accession>A0A2S1GS81</accession>
<dbReference type="GeneID" id="54991350"/>
<sequence>MLRKEDITYPISFVSFGVGTFTFTNEKGGHMVCANGYEQREIECRVGEFIEKANKHNPDNDPKRDYNYTMPGAAAEVKSGECRAEYMPIGSTLTGVRMDDGDWAELRITPRRIEVDSEVITFLLHAHYSTNTKQSRFAGEVSMKRDAIVRWEKA</sequence>
<proteinExistence type="predicted"/>
<name>A0A2S1GS81_9CAUD</name>
<organism evidence="1">
    <name type="scientific">Escherichia phage vB_EcoS_IME347</name>
    <dbReference type="NCBI Taxonomy" id="2496546"/>
    <lineage>
        <taxon>Viruses</taxon>
        <taxon>Duplodnaviria</taxon>
        <taxon>Heunggongvirae</taxon>
        <taxon>Uroviricota</taxon>
        <taxon>Caudoviricetes</taxon>
        <taxon>Drexlerviridae</taxon>
        <taxon>Tunavirinae</taxon>
        <taxon>Badaguanvirus</taxon>
        <taxon>Badaguanvirus IME347</taxon>
    </lineage>
</organism>
<protein>
    <submittedName>
        <fullName evidence="1">Uncharacterized protein</fullName>
    </submittedName>
</protein>
<reference evidence="1" key="1">
    <citation type="submission" date="2018-03" db="EMBL/GenBank/DDBJ databases">
        <title>Complete genome sequence analysis of Enterobacteria phage IME347.</title>
        <authorList>
            <person name="Li P."/>
            <person name="Wang J."/>
            <person name="Tong Y."/>
        </authorList>
    </citation>
    <scope>NUCLEOTIDE SEQUENCE [LARGE SCALE GENOMIC DNA]</scope>
</reference>